<sequence>MATTLRASAPTNPAADPLGLLAELAGTWIGNGFNLIALPNKAGNSIFRLKINATKESLVFTPVGAPIPNRGSLQGDIEMGCLTYFQRVNDASSNELLHLEPGLWLNVPSTTAPAEPPTVVRQATIPHGDSMLVVGNALSHAGPPQIQPVSTTPTGPTPFPLGYLDPYQTAPVPPGFQVSNPNASLVDAIKEQNIVSTTTLSLSSTQQGGVVNIPFIVSNANANRVDTIFWIETVEQPDGKRFMQLQYTQTVILHFAGIDWPHVSVGTLLKQ</sequence>
<keyword evidence="2" id="KW-1185">Reference proteome</keyword>
<dbReference type="InterPro" id="IPR012674">
    <property type="entry name" value="Calycin"/>
</dbReference>
<dbReference type="InterPro" id="IPR047975">
    <property type="entry name" value="Heme_bind_FMP"/>
</dbReference>
<evidence type="ECO:0000313" key="2">
    <source>
        <dbReference type="Proteomes" id="UP000587991"/>
    </source>
</evidence>
<dbReference type="AlphaFoldDB" id="A0A847RX96"/>
<evidence type="ECO:0000313" key="1">
    <source>
        <dbReference type="EMBL" id="NLR75780.1"/>
    </source>
</evidence>
<protein>
    <recommendedName>
        <fullName evidence="3">DUF1794 domain-containing protein</fullName>
    </recommendedName>
</protein>
<proteinExistence type="predicted"/>
<accession>A0A847RX96</accession>
<gene>
    <name evidence="1" type="ORF">HF682_11455</name>
</gene>
<dbReference type="EMBL" id="JABAIM010000002">
    <property type="protein sequence ID" value="NLR75780.1"/>
    <property type="molecule type" value="Genomic_DNA"/>
</dbReference>
<dbReference type="RefSeq" id="WP_168877421.1">
    <property type="nucleotide sequence ID" value="NZ_JABAIM010000002.1"/>
</dbReference>
<name>A0A847RX96_9NEIS</name>
<evidence type="ECO:0008006" key="3">
    <source>
        <dbReference type="Google" id="ProtNLM"/>
    </source>
</evidence>
<reference evidence="1 2" key="1">
    <citation type="submission" date="2020-04" db="EMBL/GenBank/DDBJ databases">
        <title>Draft genome of Leeia sp. IMCC25680.</title>
        <authorList>
            <person name="Song J."/>
            <person name="Cho J.-C."/>
        </authorList>
    </citation>
    <scope>NUCLEOTIDE SEQUENCE [LARGE SCALE GENOMIC DNA]</scope>
    <source>
        <strain evidence="1 2">IMCC25680</strain>
    </source>
</reference>
<organism evidence="1 2">
    <name type="scientific">Leeia aquatica</name>
    <dbReference type="NCBI Taxonomy" id="2725557"/>
    <lineage>
        <taxon>Bacteria</taxon>
        <taxon>Pseudomonadati</taxon>
        <taxon>Pseudomonadota</taxon>
        <taxon>Betaproteobacteria</taxon>
        <taxon>Neisseriales</taxon>
        <taxon>Leeiaceae</taxon>
        <taxon>Leeia</taxon>
    </lineage>
</organism>
<dbReference type="NCBIfam" id="NF040572">
    <property type="entry name" value="heme_bind_FMP"/>
    <property type="match status" value="1"/>
</dbReference>
<comment type="caution">
    <text evidence="1">The sequence shown here is derived from an EMBL/GenBank/DDBJ whole genome shotgun (WGS) entry which is preliminary data.</text>
</comment>
<dbReference type="SUPFAM" id="SSF50814">
    <property type="entry name" value="Lipocalins"/>
    <property type="match status" value="1"/>
</dbReference>
<dbReference type="Proteomes" id="UP000587991">
    <property type="component" value="Unassembled WGS sequence"/>
</dbReference>